<protein>
    <submittedName>
        <fullName evidence="8">Peptidase S41</fullName>
    </submittedName>
</protein>
<dbReference type="Gene3D" id="1.10.101.10">
    <property type="entry name" value="PGBD-like superfamily/PGBD"/>
    <property type="match status" value="1"/>
</dbReference>
<dbReference type="PROSITE" id="PS50106">
    <property type="entry name" value="PDZ"/>
    <property type="match status" value="1"/>
</dbReference>
<dbReference type="Proteomes" id="UP000324497">
    <property type="component" value="Chromosome"/>
</dbReference>
<dbReference type="GO" id="GO:0007165">
    <property type="term" value="P:signal transduction"/>
    <property type="evidence" value="ECO:0007669"/>
    <property type="project" value="TreeGrafter"/>
</dbReference>
<dbReference type="SUPFAM" id="SSF52096">
    <property type="entry name" value="ClpP/crotonase"/>
    <property type="match status" value="1"/>
</dbReference>
<keyword evidence="2 5" id="KW-0645">Protease</keyword>
<keyword evidence="6" id="KW-0472">Membrane</keyword>
<dbReference type="SMART" id="SM00228">
    <property type="entry name" value="PDZ"/>
    <property type="match status" value="1"/>
</dbReference>
<keyword evidence="4 5" id="KW-0720">Serine protease</keyword>
<dbReference type="Pfam" id="PF17820">
    <property type="entry name" value="PDZ_6"/>
    <property type="match status" value="1"/>
</dbReference>
<dbReference type="InterPro" id="IPR001478">
    <property type="entry name" value="PDZ"/>
</dbReference>
<keyword evidence="9" id="KW-1185">Reference proteome</keyword>
<dbReference type="InterPro" id="IPR036365">
    <property type="entry name" value="PGBD-like_sf"/>
</dbReference>
<dbReference type="GO" id="GO:0008236">
    <property type="term" value="F:serine-type peptidase activity"/>
    <property type="evidence" value="ECO:0007669"/>
    <property type="project" value="UniProtKB-KW"/>
</dbReference>
<dbReference type="KEGG" id="lng:BSQ50_06170"/>
<name>A0A3S6R0Y7_9LACO</name>
<evidence type="ECO:0000259" key="7">
    <source>
        <dbReference type="PROSITE" id="PS50106"/>
    </source>
</evidence>
<proteinExistence type="inferred from homology"/>
<dbReference type="AlphaFoldDB" id="A0A3S6R0Y7"/>
<dbReference type="Gene3D" id="3.30.750.44">
    <property type="match status" value="1"/>
</dbReference>
<gene>
    <name evidence="8" type="ORF">BSQ50_06170</name>
</gene>
<dbReference type="CDD" id="cd07560">
    <property type="entry name" value="Peptidase_S41_CPP"/>
    <property type="match status" value="1"/>
</dbReference>
<dbReference type="InterPro" id="IPR041489">
    <property type="entry name" value="PDZ_6"/>
</dbReference>
<dbReference type="Gene3D" id="3.90.226.10">
    <property type="entry name" value="2-enoyl-CoA Hydratase, Chain A, domain 1"/>
    <property type="match status" value="1"/>
</dbReference>
<dbReference type="SUPFAM" id="SSF50156">
    <property type="entry name" value="PDZ domain-like"/>
    <property type="match status" value="1"/>
</dbReference>
<dbReference type="NCBIfam" id="TIGR00225">
    <property type="entry name" value="prc"/>
    <property type="match status" value="1"/>
</dbReference>
<evidence type="ECO:0000256" key="2">
    <source>
        <dbReference type="ARBA" id="ARBA00022670"/>
    </source>
</evidence>
<keyword evidence="6" id="KW-0812">Transmembrane</keyword>
<dbReference type="GO" id="GO:0004175">
    <property type="term" value="F:endopeptidase activity"/>
    <property type="evidence" value="ECO:0007669"/>
    <property type="project" value="TreeGrafter"/>
</dbReference>
<dbReference type="RefSeq" id="WP_148126750.1">
    <property type="nucleotide sequence ID" value="NZ_CP018180.1"/>
</dbReference>
<feature type="domain" description="PDZ" evidence="7">
    <location>
        <begin position="99"/>
        <end position="167"/>
    </location>
</feature>
<accession>A0A3S6R0Y7</accession>
<dbReference type="FunFam" id="2.30.42.10:FF:000063">
    <property type="entry name" value="Peptidase, S41 family"/>
    <property type="match status" value="1"/>
</dbReference>
<dbReference type="InterPro" id="IPR036034">
    <property type="entry name" value="PDZ_sf"/>
</dbReference>
<dbReference type="InterPro" id="IPR036366">
    <property type="entry name" value="PGBDSf"/>
</dbReference>
<comment type="similarity">
    <text evidence="1 5">Belongs to the peptidase S41A family.</text>
</comment>
<dbReference type="InterPro" id="IPR002477">
    <property type="entry name" value="Peptidoglycan-bd-like"/>
</dbReference>
<evidence type="ECO:0000313" key="9">
    <source>
        <dbReference type="Proteomes" id="UP000324497"/>
    </source>
</evidence>
<dbReference type="Pfam" id="PF03572">
    <property type="entry name" value="Peptidase_S41"/>
    <property type="match status" value="1"/>
</dbReference>
<dbReference type="CDD" id="cd06782">
    <property type="entry name" value="cpPDZ_CPP-like"/>
    <property type="match status" value="1"/>
</dbReference>
<sequence>MFKQKKTKTAKRFGWLTIICSSLTCLIVGGGIVFLFMNHQLQEAEATNQSLGKISTVYSALYNNYYKSVSRTKLVNGALNGMVDSLGDPFSEYMSKSETESLSNTISSSFTGIGAEVQKSGSHIQIISPIKGTPAEKAGLKAKDIIEKIDGKSITGYSVNKAVSLIRGKKGTSVTLTIKRGDQSFTKTLKRATIPVKTVSGKIVKNHPTVGYVQVSTFSENTAKEFKAELKSLQKKGAKSFIIDMRDNPGGLMDQALKMSSIFVKNGKVLLRVQQRTGAQQVYRAGKKYDSGYKITGKTVVLINSGSASAAEIFSAALHQSAGDQLIGTKSYGKGTVQNTLPFSDQTELKMTIAKWLTPNGDWINHKGLQPTIKADYPSYAYQTAIDTQKTYQQGQVSNQIKKMQVLLNAMQYSAGQANGYFSDQTVAAVKKFQQDNKLTVSGKADAQTINKLEEKVAEQISQRDNAYQAAINALK</sequence>
<dbReference type="EMBL" id="CP018180">
    <property type="protein sequence ID" value="AUJ32175.1"/>
    <property type="molecule type" value="Genomic_DNA"/>
</dbReference>
<evidence type="ECO:0000256" key="6">
    <source>
        <dbReference type="SAM" id="Phobius"/>
    </source>
</evidence>
<evidence type="ECO:0000256" key="5">
    <source>
        <dbReference type="RuleBase" id="RU004404"/>
    </source>
</evidence>
<dbReference type="PANTHER" id="PTHR32060">
    <property type="entry name" value="TAIL-SPECIFIC PROTEASE"/>
    <property type="match status" value="1"/>
</dbReference>
<evidence type="ECO:0000256" key="4">
    <source>
        <dbReference type="ARBA" id="ARBA00022825"/>
    </source>
</evidence>
<reference evidence="8 9" key="1">
    <citation type="submission" date="2016-11" db="EMBL/GenBank/DDBJ databases">
        <title>Interaction between Lactobacillus species and yeast in water kefir.</title>
        <authorList>
            <person name="Behr J."/>
            <person name="Xu D."/>
            <person name="Vogel R.F."/>
        </authorList>
    </citation>
    <scope>NUCLEOTIDE SEQUENCE [LARGE SCALE GENOMIC DNA]</scope>
    <source>
        <strain evidence="8 9">TMW 1.1827</strain>
    </source>
</reference>
<dbReference type="PANTHER" id="PTHR32060:SF30">
    <property type="entry name" value="CARBOXY-TERMINAL PROCESSING PROTEASE CTPA"/>
    <property type="match status" value="1"/>
</dbReference>
<keyword evidence="3 5" id="KW-0378">Hydrolase</keyword>
<evidence type="ECO:0000313" key="8">
    <source>
        <dbReference type="EMBL" id="AUJ32175.1"/>
    </source>
</evidence>
<dbReference type="InterPro" id="IPR029045">
    <property type="entry name" value="ClpP/crotonase-like_dom_sf"/>
</dbReference>
<dbReference type="Pfam" id="PF01471">
    <property type="entry name" value="PG_binding_1"/>
    <property type="match status" value="1"/>
</dbReference>
<organism evidence="8 9">
    <name type="scientific">Liquorilactobacillus nagelii</name>
    <dbReference type="NCBI Taxonomy" id="82688"/>
    <lineage>
        <taxon>Bacteria</taxon>
        <taxon>Bacillati</taxon>
        <taxon>Bacillota</taxon>
        <taxon>Bacilli</taxon>
        <taxon>Lactobacillales</taxon>
        <taxon>Lactobacillaceae</taxon>
        <taxon>Liquorilactobacillus</taxon>
    </lineage>
</organism>
<dbReference type="InterPro" id="IPR005151">
    <property type="entry name" value="Tail-specific_protease"/>
</dbReference>
<evidence type="ECO:0000256" key="1">
    <source>
        <dbReference type="ARBA" id="ARBA00009179"/>
    </source>
</evidence>
<dbReference type="InterPro" id="IPR004447">
    <property type="entry name" value="Peptidase_S41A"/>
</dbReference>
<feature type="transmembrane region" description="Helical" evidence="6">
    <location>
        <begin position="12"/>
        <end position="37"/>
    </location>
</feature>
<evidence type="ECO:0000256" key="3">
    <source>
        <dbReference type="ARBA" id="ARBA00022801"/>
    </source>
</evidence>
<keyword evidence="6" id="KW-1133">Transmembrane helix</keyword>
<dbReference type="SMART" id="SM00245">
    <property type="entry name" value="TSPc"/>
    <property type="match status" value="1"/>
</dbReference>
<dbReference type="GO" id="GO:0006508">
    <property type="term" value="P:proteolysis"/>
    <property type="evidence" value="ECO:0007669"/>
    <property type="project" value="UniProtKB-KW"/>
</dbReference>
<dbReference type="InterPro" id="IPR055210">
    <property type="entry name" value="CtpA/B_N"/>
</dbReference>
<dbReference type="GO" id="GO:0030288">
    <property type="term" value="C:outer membrane-bounded periplasmic space"/>
    <property type="evidence" value="ECO:0007669"/>
    <property type="project" value="TreeGrafter"/>
</dbReference>
<dbReference type="Gene3D" id="2.30.42.10">
    <property type="match status" value="1"/>
</dbReference>
<dbReference type="Pfam" id="PF22694">
    <property type="entry name" value="CtpB_N-like"/>
    <property type="match status" value="1"/>
</dbReference>
<dbReference type="SUPFAM" id="SSF47090">
    <property type="entry name" value="PGBD-like"/>
    <property type="match status" value="1"/>
</dbReference>